<dbReference type="Pfam" id="PF02464">
    <property type="entry name" value="CinA"/>
    <property type="match status" value="1"/>
</dbReference>
<evidence type="ECO:0000259" key="1">
    <source>
        <dbReference type="Pfam" id="PF02464"/>
    </source>
</evidence>
<dbReference type="NCBIfam" id="TIGR00199">
    <property type="entry name" value="PncC_domain"/>
    <property type="match status" value="1"/>
</dbReference>
<organism evidence="2 3">
    <name type="scientific">Billgrantia pellis</name>
    <dbReference type="NCBI Taxonomy" id="2606936"/>
    <lineage>
        <taxon>Bacteria</taxon>
        <taxon>Pseudomonadati</taxon>
        <taxon>Pseudomonadota</taxon>
        <taxon>Gammaproteobacteria</taxon>
        <taxon>Oceanospirillales</taxon>
        <taxon>Halomonadaceae</taxon>
        <taxon>Billgrantia</taxon>
    </lineage>
</organism>
<evidence type="ECO:0000313" key="3">
    <source>
        <dbReference type="Proteomes" id="UP000486760"/>
    </source>
</evidence>
<dbReference type="Proteomes" id="UP000486760">
    <property type="component" value="Unassembled WGS sequence"/>
</dbReference>
<protein>
    <submittedName>
        <fullName evidence="2">CinA family protein</fullName>
    </submittedName>
</protein>
<dbReference type="InterPro" id="IPR008136">
    <property type="entry name" value="CinA_C"/>
</dbReference>
<keyword evidence="3" id="KW-1185">Reference proteome</keyword>
<proteinExistence type="predicted"/>
<evidence type="ECO:0000313" key="2">
    <source>
        <dbReference type="EMBL" id="KAA0012076.1"/>
    </source>
</evidence>
<dbReference type="Gene3D" id="3.90.950.20">
    <property type="entry name" value="CinA-like"/>
    <property type="match status" value="1"/>
</dbReference>
<comment type="caution">
    <text evidence="2">The sequence shown here is derived from an EMBL/GenBank/DDBJ whole genome shotgun (WGS) entry which is preliminary data.</text>
</comment>
<dbReference type="SUPFAM" id="SSF142433">
    <property type="entry name" value="CinA-like"/>
    <property type="match status" value="1"/>
</dbReference>
<sequence length="178" mass="18640">MPHSASSLANLDLATLAERLGRRCRERGVSITTAESCTGGGVASAITSVAGSSDYFETGYVTYSNAAKKRLLGVPEASIAQHGAVSREVVEAMVAGACRDSGARLGVAISGVAGPDGGTPEKPVGTVWLAWGDEARQQAERHQFPGDRRAVRERAVREAIVGLIRYMEAEESSHRASG</sequence>
<feature type="domain" description="CinA C-terminal" evidence="1">
    <location>
        <begin position="15"/>
        <end position="166"/>
    </location>
</feature>
<gene>
    <name evidence="2" type="ORF">F0A17_12395</name>
</gene>
<dbReference type="RefSeq" id="WP_149328637.1">
    <property type="nucleotide sequence ID" value="NZ_VTPY01000004.1"/>
</dbReference>
<accession>A0A7V7G2X9</accession>
<reference evidence="2 3" key="1">
    <citation type="submission" date="2019-08" db="EMBL/GenBank/DDBJ databases">
        <title>Bioinformatics analysis of the strain L3 and L5.</title>
        <authorList>
            <person name="Li X."/>
        </authorList>
    </citation>
    <scope>NUCLEOTIDE SEQUENCE [LARGE SCALE GENOMIC DNA]</scope>
    <source>
        <strain evidence="2 3">L5</strain>
    </source>
</reference>
<name>A0A7V7G2X9_9GAMM</name>
<dbReference type="EMBL" id="VTPY01000004">
    <property type="protein sequence ID" value="KAA0012076.1"/>
    <property type="molecule type" value="Genomic_DNA"/>
</dbReference>
<dbReference type="InterPro" id="IPR036653">
    <property type="entry name" value="CinA-like_C"/>
</dbReference>
<dbReference type="AlphaFoldDB" id="A0A7V7G2X9"/>